<keyword evidence="2" id="KW-1185">Reference proteome</keyword>
<sequence>MVALSRFPRSIDGFFLSPNSIRRHAQSAHDHRVKTPTDALCVTRYACCN</sequence>
<dbReference type="EMBL" id="DS999411">
    <property type="protein sequence ID" value="EED36453.1"/>
    <property type="molecule type" value="Genomic_DNA"/>
</dbReference>
<name>B8KT94_9GAMM</name>
<organism evidence="1 2">
    <name type="scientific">Luminiphilus syltensis NOR5-1B</name>
    <dbReference type="NCBI Taxonomy" id="565045"/>
    <lineage>
        <taxon>Bacteria</taxon>
        <taxon>Pseudomonadati</taxon>
        <taxon>Pseudomonadota</taxon>
        <taxon>Gammaproteobacteria</taxon>
        <taxon>Cellvibrionales</taxon>
        <taxon>Halieaceae</taxon>
        <taxon>Luminiphilus</taxon>
    </lineage>
</organism>
<accession>B8KT94</accession>
<dbReference type="AlphaFoldDB" id="B8KT94"/>
<proteinExistence type="predicted"/>
<evidence type="ECO:0000313" key="1">
    <source>
        <dbReference type="EMBL" id="EED36453.1"/>
    </source>
</evidence>
<evidence type="ECO:0000313" key="2">
    <source>
        <dbReference type="Proteomes" id="UP000004699"/>
    </source>
</evidence>
<reference evidence="2" key="1">
    <citation type="journal article" date="2013" name="BMC Microbiol.">
        <title>Taxonomy and evolution of bacteriochlorophyll a-containing members of the OM60/NOR5 clade of marine gammaproteobacteria: description of Luminiphilus syltensis gen. nov., sp. nov., reclassification of Haliea rubra as Pseudohaliea rubra gen. nov., comb. nov., and emendation of Chromatocurvus halotolerans.</title>
        <authorList>
            <person name="Spring S."/>
            <person name="Riedel T."/>
            <person name="Sproer C."/>
            <person name="Yan S."/>
            <person name="Harder J."/>
            <person name="Fuchs B.M."/>
        </authorList>
    </citation>
    <scope>NUCLEOTIDE SEQUENCE [LARGE SCALE GENOMIC DNA]</scope>
    <source>
        <strain evidence="2">NOR51-B</strain>
    </source>
</reference>
<protein>
    <submittedName>
        <fullName evidence="1">Uncharacterized protein</fullName>
    </submittedName>
</protein>
<dbReference type="Proteomes" id="UP000004699">
    <property type="component" value="Unassembled WGS sequence"/>
</dbReference>
<gene>
    <name evidence="1" type="ORF">NOR51B_2404</name>
</gene>
<dbReference type="HOGENOM" id="CLU_3137388_0_0_6"/>